<name>A0AC59YE89_RANTA</name>
<accession>A0AC59YE89</accession>
<gene>
    <name evidence="1" type="ORF">MRATA1EN22A_LOCUS5007</name>
</gene>
<proteinExistence type="predicted"/>
<dbReference type="EMBL" id="OX596097">
    <property type="protein sequence ID" value="CAM9613894.1"/>
    <property type="molecule type" value="Genomic_DNA"/>
</dbReference>
<protein>
    <submittedName>
        <fullName evidence="1">Uncharacterized protein</fullName>
    </submittedName>
</protein>
<reference evidence="1" key="2">
    <citation type="submission" date="2025-03" db="EMBL/GenBank/DDBJ databases">
        <authorList>
            <consortium name="ELIXIR-Norway"/>
            <consortium name="Elixir Norway"/>
        </authorList>
    </citation>
    <scope>NUCLEOTIDE SEQUENCE</scope>
</reference>
<sequence>MHLHQTFRTAKVLFKTRTSHSILEVNNRARMLVCLKKKLVWTFLAVRTLITEAWSTVMWIADCPEARYLAMARASLFPRAKLPKMPNGTFRIKIIGLAQVRRNQASLFD</sequence>
<organism evidence="1 2">
    <name type="scientific">Rangifer tarandus platyrhynchus</name>
    <name type="common">Svalbard reindeer</name>
    <dbReference type="NCBI Taxonomy" id="3082113"/>
    <lineage>
        <taxon>Eukaryota</taxon>
        <taxon>Metazoa</taxon>
        <taxon>Chordata</taxon>
        <taxon>Craniata</taxon>
        <taxon>Vertebrata</taxon>
        <taxon>Euteleostomi</taxon>
        <taxon>Mammalia</taxon>
        <taxon>Eutheria</taxon>
        <taxon>Laurasiatheria</taxon>
        <taxon>Artiodactyla</taxon>
        <taxon>Ruminantia</taxon>
        <taxon>Pecora</taxon>
        <taxon>Cervidae</taxon>
        <taxon>Odocoileinae</taxon>
        <taxon>Rangifer</taxon>
    </lineage>
</organism>
<dbReference type="Proteomes" id="UP001162501">
    <property type="component" value="Chromosome 13"/>
</dbReference>
<reference evidence="1" key="1">
    <citation type="submission" date="2023-05" db="EMBL/GenBank/DDBJ databases">
        <authorList>
            <consortium name="ELIXIR-Norway"/>
        </authorList>
    </citation>
    <scope>NUCLEOTIDE SEQUENCE</scope>
</reference>
<evidence type="ECO:0000313" key="2">
    <source>
        <dbReference type="Proteomes" id="UP001162501"/>
    </source>
</evidence>
<evidence type="ECO:0000313" key="1">
    <source>
        <dbReference type="EMBL" id="CAM9613894.1"/>
    </source>
</evidence>